<dbReference type="SUPFAM" id="SSF56601">
    <property type="entry name" value="beta-lactamase/transpeptidase-like"/>
    <property type="match status" value="1"/>
</dbReference>
<dbReference type="Proteomes" id="UP000019374">
    <property type="component" value="Unassembled WGS sequence"/>
</dbReference>
<organism evidence="5 6">
    <name type="scientific">Ophiocordyceps sinensis (strain Co18 / CGMCC 3.14243)</name>
    <name type="common">Yarsagumba caterpillar fungus</name>
    <name type="synonym">Hirsutella sinensis</name>
    <dbReference type="NCBI Taxonomy" id="911162"/>
    <lineage>
        <taxon>Eukaryota</taxon>
        <taxon>Fungi</taxon>
        <taxon>Dikarya</taxon>
        <taxon>Ascomycota</taxon>
        <taxon>Pezizomycotina</taxon>
        <taxon>Sordariomycetes</taxon>
        <taxon>Hypocreomycetidae</taxon>
        <taxon>Hypocreales</taxon>
        <taxon>Ophiocordycipitaceae</taxon>
        <taxon>Ophiocordyceps</taxon>
    </lineage>
</organism>
<feature type="domain" description="Peptidase S12 Pab87-related C-terminal" evidence="4">
    <location>
        <begin position="478"/>
        <end position="577"/>
    </location>
</feature>
<dbReference type="Gene3D" id="2.40.128.600">
    <property type="match status" value="1"/>
</dbReference>
<feature type="region of interest" description="Disordered" evidence="2">
    <location>
        <begin position="435"/>
        <end position="485"/>
    </location>
</feature>
<sequence length="582" mass="64969">MDLSRPHSSLSQPDLQGTACNMDLFSTPEFSAYVKKLIERNHVPGIAIAVVQGQDVDSFAFGKASLETSRDFTPETLFCVGSAAKSLTAAAVAVLVGDNENYPHVQFTSTMASLLPDDFAMPGEDEKSRRAENSWRGPGLRSKTCSRALMVRMLSPESLLLTVPLVDFHPDIIDSTAVAPPPFGRGRWTLTALCSHEYSILGPNAKQPDNARSITRNLRNLSCVSKNRAEHVYCNMMYTVATHLVEHVSGMSFGDFLEKHIFAPLKMDSTCLLQDRVRARGLAHRLASGYSWDRPGQRYKELRCNDGPESQGAGQIYATVDDYLKWVKAMINREGPITDAIYKELTTKRIQQDPAEDREQESCTFYALGWQVHEYGGHKIVSHDGGEPGFQCNHFFIPDLKFGGVIFSNSDQADTIVSLLMYKLIDELVHASLGGKVQHEDESDSESESVSGSGSEAEEDDYDMEEELRQELSPGLGEPEPQKLPLSAYTGRYQHPGYHGIEVEDKDGALYVDGTDRSYGFSLTMKHICNQTKYIAYVSQTFEDSDIPIKVEFRLDNNRAVAIGIHLEERMDEYIWFDRLEG</sequence>
<dbReference type="InterPro" id="IPR012338">
    <property type="entry name" value="Beta-lactam/transpept-like"/>
</dbReference>
<dbReference type="PANTHER" id="PTHR46825">
    <property type="entry name" value="D-ALANYL-D-ALANINE-CARBOXYPEPTIDASE/ENDOPEPTIDASE AMPH"/>
    <property type="match status" value="1"/>
</dbReference>
<dbReference type="OrthoDB" id="5946976at2759"/>
<evidence type="ECO:0000256" key="2">
    <source>
        <dbReference type="SAM" id="MobiDB-lite"/>
    </source>
</evidence>
<feature type="compositionally biased region" description="Acidic residues" evidence="2">
    <location>
        <begin position="456"/>
        <end position="468"/>
    </location>
</feature>
<accession>T5AJN2</accession>
<protein>
    <submittedName>
        <fullName evidence="5">Beta-lactamase family protein</fullName>
    </submittedName>
</protein>
<evidence type="ECO:0000256" key="1">
    <source>
        <dbReference type="ARBA" id="ARBA00038215"/>
    </source>
</evidence>
<evidence type="ECO:0000313" key="6">
    <source>
        <dbReference type="Proteomes" id="UP000019374"/>
    </source>
</evidence>
<reference evidence="5 6" key="1">
    <citation type="journal article" date="2013" name="Chin. Sci. Bull.">
        <title>Genome survey uncovers the secrets of sex and lifestyle in caterpillar fungus.</title>
        <authorList>
            <person name="Hu X."/>
            <person name="Zhang Y."/>
            <person name="Xiao G."/>
            <person name="Zheng P."/>
            <person name="Xia Y."/>
            <person name="Zhang X."/>
            <person name="St Leger R.J."/>
            <person name="Liu X."/>
            <person name="Wang C."/>
        </authorList>
    </citation>
    <scope>NUCLEOTIDE SEQUENCE [LARGE SCALE GENOMIC DNA]</scope>
    <source>
        <strain evidence="6">Co18 / CGMCC 3.14243</strain>
        <tissue evidence="5">Fruit-body</tissue>
    </source>
</reference>
<dbReference type="Pfam" id="PF00144">
    <property type="entry name" value="Beta-lactamase"/>
    <property type="match status" value="1"/>
</dbReference>
<dbReference type="InterPro" id="IPR001466">
    <property type="entry name" value="Beta-lactam-related"/>
</dbReference>
<dbReference type="EMBL" id="KE652264">
    <property type="protein sequence ID" value="EQL02814.1"/>
    <property type="molecule type" value="Genomic_DNA"/>
</dbReference>
<dbReference type="InterPro" id="IPR050491">
    <property type="entry name" value="AmpC-like"/>
</dbReference>
<evidence type="ECO:0000313" key="5">
    <source>
        <dbReference type="EMBL" id="EQL02814.1"/>
    </source>
</evidence>
<evidence type="ECO:0000259" key="4">
    <source>
        <dbReference type="Pfam" id="PF11954"/>
    </source>
</evidence>
<dbReference type="HOGENOM" id="CLU_020027_14_1_1"/>
<gene>
    <name evidence="5" type="ORF">OCS_01479</name>
</gene>
<evidence type="ECO:0000259" key="3">
    <source>
        <dbReference type="Pfam" id="PF00144"/>
    </source>
</evidence>
<dbReference type="PANTHER" id="PTHR46825:SF9">
    <property type="entry name" value="BETA-LACTAMASE-RELATED DOMAIN-CONTAINING PROTEIN"/>
    <property type="match status" value="1"/>
</dbReference>
<dbReference type="eggNOG" id="ENOG502S0EY">
    <property type="taxonomic scope" value="Eukaryota"/>
</dbReference>
<dbReference type="InterPro" id="IPR021860">
    <property type="entry name" value="Peptidase_S12_Pab87-rel_C"/>
</dbReference>
<proteinExistence type="inferred from homology"/>
<dbReference type="Pfam" id="PF11954">
    <property type="entry name" value="DUF3471"/>
    <property type="match status" value="1"/>
</dbReference>
<dbReference type="Gene3D" id="3.40.710.10">
    <property type="entry name" value="DD-peptidase/beta-lactamase superfamily"/>
    <property type="match status" value="2"/>
</dbReference>
<dbReference type="AlphaFoldDB" id="T5AJN2"/>
<feature type="domain" description="Beta-lactamase-related" evidence="3">
    <location>
        <begin position="31"/>
        <end position="412"/>
    </location>
</feature>
<name>T5AJN2_OPHSC</name>
<comment type="similarity">
    <text evidence="1">Belongs to the peptidase S12 family.</text>
</comment>